<dbReference type="CDD" id="cd15482">
    <property type="entry name" value="Sialidase_non-viral"/>
    <property type="match status" value="1"/>
</dbReference>
<dbReference type="InterPro" id="IPR036278">
    <property type="entry name" value="Sialidase_sf"/>
</dbReference>
<dbReference type="Pfam" id="PF02012">
    <property type="entry name" value="BNR"/>
    <property type="match status" value="1"/>
</dbReference>
<dbReference type="PANTHER" id="PTHR47199:SF2">
    <property type="entry name" value="PHOTOSYSTEM II STABILITY_ASSEMBLY FACTOR HCF136, CHLOROPLASTIC"/>
    <property type="match status" value="1"/>
</dbReference>
<dbReference type="AlphaFoldDB" id="A0A7C4PL56"/>
<dbReference type="InterPro" id="IPR015943">
    <property type="entry name" value="WD40/YVTN_repeat-like_dom_sf"/>
</dbReference>
<comment type="caution">
    <text evidence="1">The sequence shown here is derived from an EMBL/GenBank/DDBJ whole genome shotgun (WGS) entry which is preliminary data.</text>
</comment>
<dbReference type="EMBL" id="DSYK01000631">
    <property type="protein sequence ID" value="HGS22700.1"/>
    <property type="molecule type" value="Genomic_DNA"/>
</dbReference>
<protein>
    <recommendedName>
        <fullName evidence="2">Photosynthesis system II assembly factor Ycf48/Hcf136-like domain-containing protein</fullName>
    </recommendedName>
</protein>
<organism evidence="1">
    <name type="scientific">Anaerolinea thermolimosa</name>
    <dbReference type="NCBI Taxonomy" id="229919"/>
    <lineage>
        <taxon>Bacteria</taxon>
        <taxon>Bacillati</taxon>
        <taxon>Chloroflexota</taxon>
        <taxon>Anaerolineae</taxon>
        <taxon>Anaerolineales</taxon>
        <taxon>Anaerolineaceae</taxon>
        <taxon>Anaerolinea</taxon>
    </lineage>
</organism>
<accession>A0A7C4PL56</accession>
<dbReference type="SUPFAM" id="SSF110296">
    <property type="entry name" value="Oligoxyloglucan reducing end-specific cellobiohydrolase"/>
    <property type="match status" value="1"/>
</dbReference>
<evidence type="ECO:0000313" key="1">
    <source>
        <dbReference type="EMBL" id="HGS22700.1"/>
    </source>
</evidence>
<name>A0A7C4PL56_9CHLR</name>
<reference evidence="1" key="1">
    <citation type="journal article" date="2020" name="mSystems">
        <title>Genome- and Community-Level Interaction Insights into Carbon Utilization and Element Cycling Functions of Hydrothermarchaeota in Hydrothermal Sediment.</title>
        <authorList>
            <person name="Zhou Z."/>
            <person name="Liu Y."/>
            <person name="Xu W."/>
            <person name="Pan J."/>
            <person name="Luo Z.H."/>
            <person name="Li M."/>
        </authorList>
    </citation>
    <scope>NUCLEOTIDE SEQUENCE [LARGE SCALE GENOMIC DNA]</scope>
    <source>
        <strain evidence="1">SpSt-573</strain>
    </source>
</reference>
<dbReference type="Gene3D" id="2.130.10.10">
    <property type="entry name" value="YVTN repeat-like/Quinoprotein amine dehydrogenase"/>
    <property type="match status" value="2"/>
</dbReference>
<dbReference type="PANTHER" id="PTHR47199">
    <property type="entry name" value="PHOTOSYSTEM II STABILITY/ASSEMBLY FACTOR HCF136, CHLOROPLASTIC"/>
    <property type="match status" value="1"/>
</dbReference>
<gene>
    <name evidence="1" type="ORF">ENT37_12660</name>
</gene>
<evidence type="ECO:0008006" key="2">
    <source>
        <dbReference type="Google" id="ProtNLM"/>
    </source>
</evidence>
<dbReference type="InterPro" id="IPR002860">
    <property type="entry name" value="BNR_rpt"/>
</dbReference>
<sequence>MASLCRWRGRTTESVVKEQWEPGNGRERLNKMKRRSLVPPICVFLALLLAGCNLPETSTPPPESLTAFPVQTTISPSPTALPTLSPVATLTVNPTEVSVKQQAEVKITRIVMLDLNTGWATGVVADEKGEEVLRTRDGGVTWTVVTPAGALRGAETRATAFFMDSQHAWVVFTRPPYTNDQPVVIWRTSDGGDTWKGSAPQMSNLMMEFFAVGQVGFLDELHGWLLAHLGAGMSHDYVTLLTTSDGGASWRYVVDPEKNNLPMSCYKDSAWFLNEHKGFVAGTCGGVIYGLYFYSTLDGGETWNPVELPAPAEMPDAFTSQAVVCEGRDLWGNGTALRLMVRCYNPDAAKDYRWLYTSTDGGATWKPSLLPGSWGELAFQGETLGWYFAQPAPDQTAGTKVYLSRDSGQTWRLISTVNWNGPATFVDEKHGWVVAMTPEGKSALAHTRDGGVTWELFHPVTWR</sequence>
<proteinExistence type="predicted"/>
<dbReference type="SUPFAM" id="SSF50939">
    <property type="entry name" value="Sialidases"/>
    <property type="match status" value="1"/>
</dbReference>